<proteinExistence type="predicted"/>
<keyword evidence="1" id="KW-0238">DNA-binding</keyword>
<feature type="compositionally biased region" description="Gly residues" evidence="2">
    <location>
        <begin position="176"/>
        <end position="185"/>
    </location>
</feature>
<dbReference type="EMBL" id="BAABDO010000006">
    <property type="protein sequence ID" value="GAA4130172.1"/>
    <property type="molecule type" value="Genomic_DNA"/>
</dbReference>
<dbReference type="InterPro" id="IPR010499">
    <property type="entry name" value="AraC_E-bd"/>
</dbReference>
<feature type="region of interest" description="Disordered" evidence="2">
    <location>
        <begin position="154"/>
        <end position="185"/>
    </location>
</feature>
<evidence type="ECO:0000313" key="4">
    <source>
        <dbReference type="EMBL" id="GAA4130172.1"/>
    </source>
</evidence>
<dbReference type="PROSITE" id="PS50937">
    <property type="entry name" value="HTH_MERR_2"/>
    <property type="match status" value="1"/>
</dbReference>
<dbReference type="SMART" id="SM00422">
    <property type="entry name" value="HTH_MERR"/>
    <property type="match status" value="1"/>
</dbReference>
<evidence type="ECO:0000259" key="3">
    <source>
        <dbReference type="PROSITE" id="PS50937"/>
    </source>
</evidence>
<dbReference type="RefSeq" id="WP_345017384.1">
    <property type="nucleotide sequence ID" value="NZ_BAABDO010000006.1"/>
</dbReference>
<dbReference type="Gene3D" id="3.20.80.10">
    <property type="entry name" value="Regulatory factor, effector binding domain"/>
    <property type="match status" value="1"/>
</dbReference>
<dbReference type="SUPFAM" id="SSF46955">
    <property type="entry name" value="Putative DNA-binding domain"/>
    <property type="match status" value="1"/>
</dbReference>
<dbReference type="PROSITE" id="PS00552">
    <property type="entry name" value="HTH_MERR_1"/>
    <property type="match status" value="1"/>
</dbReference>
<evidence type="ECO:0000256" key="2">
    <source>
        <dbReference type="SAM" id="MobiDB-lite"/>
    </source>
</evidence>
<dbReference type="Proteomes" id="UP001500266">
    <property type="component" value="Unassembled WGS sequence"/>
</dbReference>
<dbReference type="PANTHER" id="PTHR30204">
    <property type="entry name" value="REDOX-CYCLING DRUG-SENSING TRANSCRIPTIONAL ACTIVATOR SOXR"/>
    <property type="match status" value="1"/>
</dbReference>
<dbReference type="CDD" id="cd01107">
    <property type="entry name" value="HTH_BmrR"/>
    <property type="match status" value="1"/>
</dbReference>
<name>A0ABP7Y424_9ACTN</name>
<evidence type="ECO:0000313" key="5">
    <source>
        <dbReference type="Proteomes" id="UP001500266"/>
    </source>
</evidence>
<feature type="compositionally biased region" description="Basic and acidic residues" evidence="2">
    <location>
        <begin position="161"/>
        <end position="175"/>
    </location>
</feature>
<dbReference type="InterPro" id="IPR011256">
    <property type="entry name" value="Reg_factor_effector_dom_sf"/>
</dbReference>
<keyword evidence="5" id="KW-1185">Reference proteome</keyword>
<dbReference type="SUPFAM" id="SSF55136">
    <property type="entry name" value="Probable bacterial effector-binding domain"/>
    <property type="match status" value="1"/>
</dbReference>
<reference evidence="5" key="1">
    <citation type="journal article" date="2019" name="Int. J. Syst. Evol. Microbiol.">
        <title>The Global Catalogue of Microorganisms (GCM) 10K type strain sequencing project: providing services to taxonomists for standard genome sequencing and annotation.</title>
        <authorList>
            <consortium name="The Broad Institute Genomics Platform"/>
            <consortium name="The Broad Institute Genome Sequencing Center for Infectious Disease"/>
            <person name="Wu L."/>
            <person name="Ma J."/>
        </authorList>
    </citation>
    <scope>NUCLEOTIDE SEQUENCE [LARGE SCALE GENOMIC DNA]</scope>
    <source>
        <strain evidence="5">JCM 17316</strain>
    </source>
</reference>
<evidence type="ECO:0000256" key="1">
    <source>
        <dbReference type="ARBA" id="ARBA00023125"/>
    </source>
</evidence>
<feature type="domain" description="HTH merR-type" evidence="3">
    <location>
        <begin position="5"/>
        <end position="75"/>
    </location>
</feature>
<organism evidence="4 5">
    <name type="scientific">Actinomadura keratinilytica</name>
    <dbReference type="NCBI Taxonomy" id="547461"/>
    <lineage>
        <taxon>Bacteria</taxon>
        <taxon>Bacillati</taxon>
        <taxon>Actinomycetota</taxon>
        <taxon>Actinomycetes</taxon>
        <taxon>Streptosporangiales</taxon>
        <taxon>Thermomonosporaceae</taxon>
        <taxon>Actinomadura</taxon>
    </lineage>
</organism>
<gene>
    <name evidence="4" type="ORF">GCM10022416_07410</name>
</gene>
<comment type="caution">
    <text evidence="4">The sequence shown here is derived from an EMBL/GenBank/DDBJ whole genome shotgun (WGS) entry which is preliminary data.</text>
</comment>
<protein>
    <submittedName>
        <fullName evidence="4">MerR family transcriptional regulator</fullName>
    </submittedName>
</protein>
<dbReference type="InterPro" id="IPR029442">
    <property type="entry name" value="GyrI-like"/>
</dbReference>
<dbReference type="InterPro" id="IPR000551">
    <property type="entry name" value="MerR-type_HTH_dom"/>
</dbReference>
<sequence>MTEGLLPIGRFARLCRLSVKQLRHYDDLGLLVPARVDPDTGYRYYRPGQARDALVIGLLRSLDVPLAAIGQVLAGATGVLGDVRDRMEADLARRRRNLAALERILAAGLPAPEVRLVREPARRVALVRDVAPEDRIGEVTSACVARLIGAVLGGDAAPRPRPPDHGGDDSADHGDGGPAGPDGGPLGTLIGLFPLDLAQEIPIAVGVETSADVPGTIPDVLPGGLFAATTHVGPYEQIGLTAYALLAWVGDRGHLPTGPLREVYISDPARTPPDRLETRLMIRLDDAG</sequence>
<dbReference type="PANTHER" id="PTHR30204:SF97">
    <property type="entry name" value="MERR FAMILY REGULATORY PROTEIN"/>
    <property type="match status" value="1"/>
</dbReference>
<dbReference type="SMART" id="SM00871">
    <property type="entry name" value="AraC_E_bind"/>
    <property type="match status" value="1"/>
</dbReference>
<dbReference type="InterPro" id="IPR047057">
    <property type="entry name" value="MerR_fam"/>
</dbReference>
<dbReference type="InterPro" id="IPR009061">
    <property type="entry name" value="DNA-bd_dom_put_sf"/>
</dbReference>
<dbReference type="Gene3D" id="1.10.1660.10">
    <property type="match status" value="1"/>
</dbReference>
<dbReference type="Pfam" id="PF13411">
    <property type="entry name" value="MerR_1"/>
    <property type="match status" value="1"/>
</dbReference>
<dbReference type="Pfam" id="PF06445">
    <property type="entry name" value="GyrI-like"/>
    <property type="match status" value="1"/>
</dbReference>
<accession>A0ABP7Y424</accession>